<evidence type="ECO:0000256" key="3">
    <source>
        <dbReference type="SAM" id="Coils"/>
    </source>
</evidence>
<dbReference type="SUPFAM" id="SSF48350">
    <property type="entry name" value="GTPase activation domain, GAP"/>
    <property type="match status" value="1"/>
</dbReference>
<keyword evidence="2 3" id="KW-0175">Coiled coil</keyword>
<feature type="domain" description="Rho-GAP" evidence="5">
    <location>
        <begin position="467"/>
        <end position="656"/>
    </location>
</feature>
<dbReference type="InterPro" id="IPR031160">
    <property type="entry name" value="F_BAR_dom"/>
</dbReference>
<dbReference type="InterPro" id="IPR027267">
    <property type="entry name" value="AH/BAR_dom_sf"/>
</dbReference>
<feature type="compositionally biased region" description="Polar residues" evidence="4">
    <location>
        <begin position="345"/>
        <end position="355"/>
    </location>
</feature>
<feature type="region of interest" description="Disordered" evidence="4">
    <location>
        <begin position="1"/>
        <end position="34"/>
    </location>
</feature>
<dbReference type="EMBL" id="JAGTJR010000007">
    <property type="protein sequence ID" value="KAH7057261.1"/>
    <property type="molecule type" value="Genomic_DNA"/>
</dbReference>
<dbReference type="Pfam" id="PF00620">
    <property type="entry name" value="RhoGAP"/>
    <property type="match status" value="1"/>
</dbReference>
<evidence type="ECO:0000313" key="7">
    <source>
        <dbReference type="EMBL" id="KAH7057261.1"/>
    </source>
</evidence>
<dbReference type="PROSITE" id="PS51741">
    <property type="entry name" value="F_BAR"/>
    <property type="match status" value="1"/>
</dbReference>
<gene>
    <name evidence="7" type="ORF">B0J12DRAFT_653878</name>
</gene>
<feature type="domain" description="F-BAR" evidence="6">
    <location>
        <begin position="45"/>
        <end position="316"/>
    </location>
</feature>
<dbReference type="InterPro" id="IPR008936">
    <property type="entry name" value="Rho_GTPase_activation_prot"/>
</dbReference>
<protein>
    <recommendedName>
        <fullName evidence="9">Rho-GAP domain-containing protein</fullName>
    </recommendedName>
</protein>
<dbReference type="PANTHER" id="PTHR23176:SF136">
    <property type="entry name" value="RHO GTPASE ACTIVATOR (RGD1)"/>
    <property type="match status" value="1"/>
</dbReference>
<dbReference type="CDD" id="cd07652">
    <property type="entry name" value="F-BAR_Rgd1"/>
    <property type="match status" value="1"/>
</dbReference>
<name>A0ABQ8GJ46_9PEZI</name>
<feature type="region of interest" description="Disordered" evidence="4">
    <location>
        <begin position="345"/>
        <end position="457"/>
    </location>
</feature>
<dbReference type="Gene3D" id="1.10.555.10">
    <property type="entry name" value="Rho GTPase activation protein"/>
    <property type="match status" value="1"/>
</dbReference>
<dbReference type="InterPro" id="IPR000198">
    <property type="entry name" value="RhoGAP_dom"/>
</dbReference>
<proteinExistence type="predicted"/>
<dbReference type="PANTHER" id="PTHR23176">
    <property type="entry name" value="RHO/RAC/CDC GTPASE-ACTIVATING PROTEIN"/>
    <property type="match status" value="1"/>
</dbReference>
<evidence type="ECO:0008006" key="9">
    <source>
        <dbReference type="Google" id="ProtNLM"/>
    </source>
</evidence>
<evidence type="ECO:0000313" key="8">
    <source>
        <dbReference type="Proteomes" id="UP000774617"/>
    </source>
</evidence>
<evidence type="ECO:0000259" key="6">
    <source>
        <dbReference type="PROSITE" id="PS51741"/>
    </source>
</evidence>
<dbReference type="Pfam" id="PF00611">
    <property type="entry name" value="FCH"/>
    <property type="match status" value="1"/>
</dbReference>
<accession>A0ABQ8GJ46</accession>
<feature type="coiled-coil region" evidence="3">
    <location>
        <begin position="138"/>
        <end position="197"/>
    </location>
</feature>
<evidence type="ECO:0000256" key="2">
    <source>
        <dbReference type="PROSITE-ProRule" id="PRU01077"/>
    </source>
</evidence>
<evidence type="ECO:0000256" key="4">
    <source>
        <dbReference type="SAM" id="MobiDB-lite"/>
    </source>
</evidence>
<reference evidence="7 8" key="1">
    <citation type="journal article" date="2021" name="Nat. Commun.">
        <title>Genetic determinants of endophytism in the Arabidopsis root mycobiome.</title>
        <authorList>
            <person name="Mesny F."/>
            <person name="Miyauchi S."/>
            <person name="Thiergart T."/>
            <person name="Pickel B."/>
            <person name="Atanasova L."/>
            <person name="Karlsson M."/>
            <person name="Huettel B."/>
            <person name="Barry K.W."/>
            <person name="Haridas S."/>
            <person name="Chen C."/>
            <person name="Bauer D."/>
            <person name="Andreopoulos W."/>
            <person name="Pangilinan J."/>
            <person name="LaButti K."/>
            <person name="Riley R."/>
            <person name="Lipzen A."/>
            <person name="Clum A."/>
            <person name="Drula E."/>
            <person name="Henrissat B."/>
            <person name="Kohler A."/>
            <person name="Grigoriev I.V."/>
            <person name="Martin F.M."/>
            <person name="Hacquard S."/>
        </authorList>
    </citation>
    <scope>NUCLEOTIDE SEQUENCE [LARGE SCALE GENOMIC DNA]</scope>
    <source>
        <strain evidence="7 8">MPI-SDFR-AT-0080</strain>
    </source>
</reference>
<dbReference type="SMART" id="SM00324">
    <property type="entry name" value="RhoGAP"/>
    <property type="match status" value="1"/>
</dbReference>
<sequence length="659" mass="73322">MESKELPDSPADQYTPLQEGPSSPTDPEPAAPVQQPALVDLAIQKEVDEVIYSDIGVNTLLTRLKQSIASARDFSSFLGKRSKLEEEQAQGIKKLCRSTHEALRRNDSRQGTYGTQFEEATKLHERMSDNGMQFALSLHQMHEDLNELTNTIERQRKQLKQKALAEEKKVSDAIQQMEKAKAKYESLAEDYDKVKTGDKTAGRVFGIKGPKSAAQHEEDIHRKLLAADQDYKSKVENAQLLRTELVDRLRPQSVRSMMELIKECDSGLTLQMQKFASFNEKLILGNGILIAPLNNPGEPEHPSLRDIIYKIDNDKDLTSFITEHSGKVPRPPEIRYQQHHTLAPTQQPSLPQAPSSDAFRPSQPSPVQSQPPPPPQQQDQAPFLSYNPPRDTSPILSPQDPLRQNPYSSPQESRPPYPTSDFPPQTTGFSNSGPPPQNGGGAYGGPPPSGPPVHFSNAPPIKPVFGITLDDLFHRDGSPVPIVVYQCIQAVDMFGLDTEGIYRVPGTSSHIMAMKQMFDHDASAVDFRNPEAFYHDVNSVAGLLKQFFRDLPDPLLTSAHYEEFIEAAKIEDDTVRRDSMHAIINALPDPNYATLRALVLHLNRVQERSASNRMSTSNLAICFAPTCMGQHRGAMSDAGLQAKVLDTILVNTYQIFDED</sequence>
<dbReference type="Gene3D" id="1.20.1270.60">
    <property type="entry name" value="Arfaptin homology (AH) domain/BAR domain"/>
    <property type="match status" value="1"/>
</dbReference>
<organism evidence="7 8">
    <name type="scientific">Macrophomina phaseolina</name>
    <dbReference type="NCBI Taxonomy" id="35725"/>
    <lineage>
        <taxon>Eukaryota</taxon>
        <taxon>Fungi</taxon>
        <taxon>Dikarya</taxon>
        <taxon>Ascomycota</taxon>
        <taxon>Pezizomycotina</taxon>
        <taxon>Dothideomycetes</taxon>
        <taxon>Dothideomycetes incertae sedis</taxon>
        <taxon>Botryosphaeriales</taxon>
        <taxon>Botryosphaeriaceae</taxon>
        <taxon>Macrophomina</taxon>
    </lineage>
</organism>
<dbReference type="SUPFAM" id="SSF103657">
    <property type="entry name" value="BAR/IMD domain-like"/>
    <property type="match status" value="1"/>
</dbReference>
<evidence type="ECO:0000256" key="1">
    <source>
        <dbReference type="ARBA" id="ARBA00022468"/>
    </source>
</evidence>
<dbReference type="InterPro" id="IPR001060">
    <property type="entry name" value="FCH_dom"/>
</dbReference>
<comment type="caution">
    <text evidence="7">The sequence shown here is derived from an EMBL/GenBank/DDBJ whole genome shotgun (WGS) entry which is preliminary data.</text>
</comment>
<dbReference type="Proteomes" id="UP000774617">
    <property type="component" value="Unassembled WGS sequence"/>
</dbReference>
<keyword evidence="8" id="KW-1185">Reference proteome</keyword>
<keyword evidence="1" id="KW-0343">GTPase activation</keyword>
<dbReference type="PROSITE" id="PS50238">
    <property type="entry name" value="RHOGAP"/>
    <property type="match status" value="1"/>
</dbReference>
<dbReference type="SMART" id="SM00055">
    <property type="entry name" value="FCH"/>
    <property type="match status" value="1"/>
</dbReference>
<dbReference type="InterPro" id="IPR050729">
    <property type="entry name" value="Rho-GAP"/>
</dbReference>
<evidence type="ECO:0000259" key="5">
    <source>
        <dbReference type="PROSITE" id="PS50238"/>
    </source>
</evidence>